<dbReference type="InterPro" id="IPR014945">
    <property type="entry name" value="DUF1816"/>
</dbReference>
<dbReference type="Pfam" id="PF08846">
    <property type="entry name" value="DUF1816"/>
    <property type="match status" value="1"/>
</dbReference>
<name>A0AAW9QEU1_9CHRO</name>
<accession>A0AAW9QEU1</accession>
<dbReference type="RefSeq" id="WP_332863776.1">
    <property type="nucleotide sequence ID" value="NZ_JBAFSM010000005.1"/>
</dbReference>
<sequence length="104" mass="12108">MVYLSLLRWNLIATLTSWFDRSLVEKRRWWLKIDTRYPPCTYYFGPYDRWWEAMAERGGFVEDLQGEGAIGIGVGIDWGNPEVLTIDRVEKKSAGIAGELKKSY</sequence>
<evidence type="ECO:0000313" key="2">
    <source>
        <dbReference type="Proteomes" id="UP001328733"/>
    </source>
</evidence>
<keyword evidence="2" id="KW-1185">Reference proteome</keyword>
<protein>
    <submittedName>
        <fullName evidence="1">DUF1816 domain-containing protein</fullName>
    </submittedName>
</protein>
<reference evidence="1 2" key="1">
    <citation type="submission" date="2024-01" db="EMBL/GenBank/DDBJ databases">
        <title>Genomic insights into the taxonomy and metabolism of the cyanobacterium Pannus brasiliensis CCIBt3594.</title>
        <authorList>
            <person name="Machado M."/>
            <person name="Botero N.B."/>
            <person name="Andreote A.P.D."/>
            <person name="Feitosa A.M.T."/>
            <person name="Popin R."/>
            <person name="Sivonen K."/>
            <person name="Fiore M.F."/>
        </authorList>
    </citation>
    <scope>NUCLEOTIDE SEQUENCE [LARGE SCALE GENOMIC DNA]</scope>
    <source>
        <strain evidence="1 2">CCIBt3594</strain>
    </source>
</reference>
<comment type="caution">
    <text evidence="1">The sequence shown here is derived from an EMBL/GenBank/DDBJ whole genome shotgun (WGS) entry which is preliminary data.</text>
</comment>
<evidence type="ECO:0000313" key="1">
    <source>
        <dbReference type="EMBL" id="MEG3436322.1"/>
    </source>
</evidence>
<dbReference type="EMBL" id="JBAFSM010000005">
    <property type="protein sequence ID" value="MEG3436322.1"/>
    <property type="molecule type" value="Genomic_DNA"/>
</dbReference>
<dbReference type="Proteomes" id="UP001328733">
    <property type="component" value="Unassembled WGS sequence"/>
</dbReference>
<proteinExistence type="predicted"/>
<dbReference type="AlphaFoldDB" id="A0AAW9QEU1"/>
<organism evidence="1 2">
    <name type="scientific">Pannus brasiliensis CCIBt3594</name>
    <dbReference type="NCBI Taxonomy" id="1427578"/>
    <lineage>
        <taxon>Bacteria</taxon>
        <taxon>Bacillati</taxon>
        <taxon>Cyanobacteriota</taxon>
        <taxon>Cyanophyceae</taxon>
        <taxon>Oscillatoriophycideae</taxon>
        <taxon>Chroococcales</taxon>
        <taxon>Microcystaceae</taxon>
        <taxon>Pannus</taxon>
    </lineage>
</organism>
<gene>
    <name evidence="1" type="ORF">V0288_04250</name>
</gene>